<sequence>MRIEYLRTAKYQKRSNIQTILAKTKMPKNRPIDWITNRQNPSQSFIATLSSQPAKVARPYATYALPALRNSTPSPAEQVHEQTEKPSQNPKSEEVSALNENIALKKDQLAALEKAYKLVGSKPPVSSKKKLPKKGKTAKDQLFLFARTELSPIRPLPHLEAMMLKLELLKLRNGLNTEILTAQDKLEELQ</sequence>
<proteinExistence type="predicted"/>
<dbReference type="Proteomes" id="UP001158576">
    <property type="component" value="Chromosome PAR"/>
</dbReference>
<name>A0ABN7RSZ6_OIKDI</name>
<reference evidence="2 3" key="1">
    <citation type="submission" date="2021-04" db="EMBL/GenBank/DDBJ databases">
        <authorList>
            <person name="Bliznina A."/>
        </authorList>
    </citation>
    <scope>NUCLEOTIDE SEQUENCE [LARGE SCALE GENOMIC DNA]</scope>
</reference>
<accession>A0ABN7RSZ6</accession>
<protein>
    <submittedName>
        <fullName evidence="2">Oidioi.mRNA.OKI2018_I69.PAR.g10910.t1.cds</fullName>
    </submittedName>
</protein>
<dbReference type="EMBL" id="OU015568">
    <property type="protein sequence ID" value="CAG5085502.1"/>
    <property type="molecule type" value="Genomic_DNA"/>
</dbReference>
<organism evidence="2 3">
    <name type="scientific">Oikopleura dioica</name>
    <name type="common">Tunicate</name>
    <dbReference type="NCBI Taxonomy" id="34765"/>
    <lineage>
        <taxon>Eukaryota</taxon>
        <taxon>Metazoa</taxon>
        <taxon>Chordata</taxon>
        <taxon>Tunicata</taxon>
        <taxon>Appendicularia</taxon>
        <taxon>Copelata</taxon>
        <taxon>Oikopleuridae</taxon>
        <taxon>Oikopleura</taxon>
    </lineage>
</organism>
<evidence type="ECO:0000313" key="3">
    <source>
        <dbReference type="Proteomes" id="UP001158576"/>
    </source>
</evidence>
<evidence type="ECO:0000313" key="2">
    <source>
        <dbReference type="EMBL" id="CAG5085502.1"/>
    </source>
</evidence>
<feature type="region of interest" description="Disordered" evidence="1">
    <location>
        <begin position="68"/>
        <end position="99"/>
    </location>
</feature>
<keyword evidence="3" id="KW-1185">Reference proteome</keyword>
<gene>
    <name evidence="2" type="ORF">OKIOD_LOCUS2468</name>
</gene>
<evidence type="ECO:0000256" key="1">
    <source>
        <dbReference type="SAM" id="MobiDB-lite"/>
    </source>
</evidence>